<dbReference type="Gene3D" id="3.40.190.290">
    <property type="match status" value="1"/>
</dbReference>
<comment type="similarity">
    <text evidence="1">Belongs to the LysR transcriptional regulatory family.</text>
</comment>
<dbReference type="SUPFAM" id="SSF46785">
    <property type="entry name" value="Winged helix' DNA-binding domain"/>
    <property type="match status" value="1"/>
</dbReference>
<dbReference type="PANTHER" id="PTHR30537">
    <property type="entry name" value="HTH-TYPE TRANSCRIPTIONAL REGULATOR"/>
    <property type="match status" value="1"/>
</dbReference>
<dbReference type="GO" id="GO:0006351">
    <property type="term" value="P:DNA-templated transcription"/>
    <property type="evidence" value="ECO:0007669"/>
    <property type="project" value="TreeGrafter"/>
</dbReference>
<dbReference type="PROSITE" id="PS50931">
    <property type="entry name" value="HTH_LYSR"/>
    <property type="match status" value="1"/>
</dbReference>
<evidence type="ECO:0000313" key="7">
    <source>
        <dbReference type="Proteomes" id="UP000335415"/>
    </source>
</evidence>
<evidence type="ECO:0000256" key="4">
    <source>
        <dbReference type="ARBA" id="ARBA00023163"/>
    </source>
</evidence>
<dbReference type="InterPro" id="IPR000847">
    <property type="entry name" value="LysR_HTH_N"/>
</dbReference>
<evidence type="ECO:0000313" key="6">
    <source>
        <dbReference type="EMBL" id="KAA8996636.1"/>
    </source>
</evidence>
<dbReference type="Proteomes" id="UP000335415">
    <property type="component" value="Unassembled WGS sequence"/>
</dbReference>
<accession>A0A5J5FUF5</accession>
<comment type="caution">
    <text evidence="6">The sequence shown here is derived from an EMBL/GenBank/DDBJ whole genome shotgun (WGS) entry which is preliminary data.</text>
</comment>
<dbReference type="OrthoDB" id="9815676at2"/>
<evidence type="ECO:0000259" key="5">
    <source>
        <dbReference type="PROSITE" id="PS50931"/>
    </source>
</evidence>
<dbReference type="AlphaFoldDB" id="A0A5J5FUF5"/>
<keyword evidence="4" id="KW-0804">Transcription</keyword>
<dbReference type="GO" id="GO:0043565">
    <property type="term" value="F:sequence-specific DNA binding"/>
    <property type="evidence" value="ECO:0007669"/>
    <property type="project" value="TreeGrafter"/>
</dbReference>
<name>A0A5J5FUF5_9GAMM</name>
<reference evidence="6 7" key="1">
    <citation type="submission" date="2019-09" db="EMBL/GenBank/DDBJ databases">
        <authorList>
            <person name="Li Y."/>
        </authorList>
    </citation>
    <scope>NUCLEOTIDE SEQUENCE [LARGE SCALE GENOMIC DNA]</scope>
    <source>
        <strain evidence="6 7">L3-3HA</strain>
    </source>
</reference>
<sequence length="341" mass="37328">MSTNKTLSLMGEMAVFVKVVETGSFSAAARQLAATPSATSRAVARLEKALGARLLQRTTRKLRLSDSGQQVYTHCLAMVNAAQAAMAVSGQLSDEPQGSVRLSVPKAVGRFVIHPHMPAFLARYPKVDVSLLLDDRYVDLIDDRVDLAIRITDQPPPGLMGRRLLDIEHLLCATPHYLAQQGTPQHPHDLKEHSCICLGEEPGDARWKFRRGNKVVSVNVHGRYAANHTGVRLDAVLQHIGIGSLPYFTARHALQQGLVVQVLPDWQFRSHYSGGLWLLYPPTRHVPPKLSVLINFLAERLSKEPTLSKAADGGRGQALPAAPYEFPEAGVWPGAPPCEEC</sequence>
<evidence type="ECO:0000256" key="2">
    <source>
        <dbReference type="ARBA" id="ARBA00023015"/>
    </source>
</evidence>
<gene>
    <name evidence="6" type="ORF">FJU30_20735</name>
</gene>
<dbReference type="Pfam" id="PF03466">
    <property type="entry name" value="LysR_substrate"/>
    <property type="match status" value="1"/>
</dbReference>
<dbReference type="InterPro" id="IPR005119">
    <property type="entry name" value="LysR_subst-bd"/>
</dbReference>
<dbReference type="RefSeq" id="WP_150436880.1">
    <property type="nucleotide sequence ID" value="NZ_VYKJ01000013.1"/>
</dbReference>
<organism evidence="6 7">
    <name type="scientific">Affinibrenneria salicis</name>
    <dbReference type="NCBI Taxonomy" id="2590031"/>
    <lineage>
        <taxon>Bacteria</taxon>
        <taxon>Pseudomonadati</taxon>
        <taxon>Pseudomonadota</taxon>
        <taxon>Gammaproteobacteria</taxon>
        <taxon>Enterobacterales</taxon>
        <taxon>Pectobacteriaceae</taxon>
        <taxon>Affinibrenneria</taxon>
    </lineage>
</organism>
<keyword evidence="7" id="KW-1185">Reference proteome</keyword>
<dbReference type="GO" id="GO:0003700">
    <property type="term" value="F:DNA-binding transcription factor activity"/>
    <property type="evidence" value="ECO:0007669"/>
    <property type="project" value="InterPro"/>
</dbReference>
<evidence type="ECO:0000256" key="3">
    <source>
        <dbReference type="ARBA" id="ARBA00023125"/>
    </source>
</evidence>
<dbReference type="PANTHER" id="PTHR30537:SF5">
    <property type="entry name" value="HTH-TYPE TRANSCRIPTIONAL ACTIVATOR TTDR-RELATED"/>
    <property type="match status" value="1"/>
</dbReference>
<feature type="domain" description="HTH lysR-type" evidence="5">
    <location>
        <begin position="13"/>
        <end position="65"/>
    </location>
</feature>
<protein>
    <submittedName>
        <fullName evidence="6">LysR family transcriptional regulator</fullName>
    </submittedName>
</protein>
<keyword evidence="3" id="KW-0238">DNA-binding</keyword>
<dbReference type="InterPro" id="IPR036390">
    <property type="entry name" value="WH_DNA-bd_sf"/>
</dbReference>
<dbReference type="InterPro" id="IPR058163">
    <property type="entry name" value="LysR-type_TF_proteobact-type"/>
</dbReference>
<dbReference type="Pfam" id="PF00126">
    <property type="entry name" value="HTH_1"/>
    <property type="match status" value="1"/>
</dbReference>
<evidence type="ECO:0000256" key="1">
    <source>
        <dbReference type="ARBA" id="ARBA00009437"/>
    </source>
</evidence>
<dbReference type="CDD" id="cd08422">
    <property type="entry name" value="PBP2_CrgA_like"/>
    <property type="match status" value="1"/>
</dbReference>
<dbReference type="InterPro" id="IPR036388">
    <property type="entry name" value="WH-like_DNA-bd_sf"/>
</dbReference>
<dbReference type="Gene3D" id="1.10.10.10">
    <property type="entry name" value="Winged helix-like DNA-binding domain superfamily/Winged helix DNA-binding domain"/>
    <property type="match status" value="1"/>
</dbReference>
<dbReference type="FunFam" id="1.10.10.10:FF:000001">
    <property type="entry name" value="LysR family transcriptional regulator"/>
    <property type="match status" value="1"/>
</dbReference>
<dbReference type="EMBL" id="VYKJ01000013">
    <property type="protein sequence ID" value="KAA8996636.1"/>
    <property type="molecule type" value="Genomic_DNA"/>
</dbReference>
<dbReference type="SUPFAM" id="SSF53850">
    <property type="entry name" value="Periplasmic binding protein-like II"/>
    <property type="match status" value="1"/>
</dbReference>
<keyword evidence="2" id="KW-0805">Transcription regulation</keyword>
<proteinExistence type="inferred from homology"/>